<proteinExistence type="predicted"/>
<reference evidence="1 2" key="1">
    <citation type="submission" date="2024-04" db="EMBL/GenBank/DDBJ databases">
        <authorList>
            <person name="Fracassetti M."/>
        </authorList>
    </citation>
    <scope>NUCLEOTIDE SEQUENCE [LARGE SCALE GENOMIC DNA]</scope>
</reference>
<accession>A0AAV2GL57</accession>
<dbReference type="Proteomes" id="UP001497516">
    <property type="component" value="Chromosome 9"/>
</dbReference>
<evidence type="ECO:0000313" key="2">
    <source>
        <dbReference type="Proteomes" id="UP001497516"/>
    </source>
</evidence>
<keyword evidence="2" id="KW-1185">Reference proteome</keyword>
<organism evidence="1 2">
    <name type="scientific">Linum trigynum</name>
    <dbReference type="NCBI Taxonomy" id="586398"/>
    <lineage>
        <taxon>Eukaryota</taxon>
        <taxon>Viridiplantae</taxon>
        <taxon>Streptophyta</taxon>
        <taxon>Embryophyta</taxon>
        <taxon>Tracheophyta</taxon>
        <taxon>Spermatophyta</taxon>
        <taxon>Magnoliopsida</taxon>
        <taxon>eudicotyledons</taxon>
        <taxon>Gunneridae</taxon>
        <taxon>Pentapetalae</taxon>
        <taxon>rosids</taxon>
        <taxon>fabids</taxon>
        <taxon>Malpighiales</taxon>
        <taxon>Linaceae</taxon>
        <taxon>Linum</taxon>
    </lineage>
</organism>
<dbReference type="AlphaFoldDB" id="A0AAV2GL57"/>
<sequence length="215" mass="24236">MSCVVRYESLLHEGENRRSASQGSYFPNLDYTINHVGHDATEVEVDLAEIIPGKPYVCASLTKVEDGPQGGRPNRALIQPRKYSFDVSKADLIFDQLYTDGQIKLTRGHVLPPSEKLKGKEYCKWHNSISYATNACVDFHNVLQDAIKNGRIKFFEEKKDVMLVDTDPLPNMLGVNMVNIDFSKIELPCFKLMLDTTPNHKGNSNVVSNKPHNLK</sequence>
<protein>
    <submittedName>
        <fullName evidence="1">Uncharacterized protein</fullName>
    </submittedName>
</protein>
<gene>
    <name evidence="1" type="ORF">LTRI10_LOCUS50868</name>
</gene>
<dbReference type="EMBL" id="OZ034822">
    <property type="protein sequence ID" value="CAL1411516.1"/>
    <property type="molecule type" value="Genomic_DNA"/>
</dbReference>
<name>A0AAV2GL57_9ROSI</name>
<evidence type="ECO:0000313" key="1">
    <source>
        <dbReference type="EMBL" id="CAL1411516.1"/>
    </source>
</evidence>